<feature type="transmembrane region" description="Helical" evidence="23">
    <location>
        <begin position="675"/>
        <end position="700"/>
    </location>
</feature>
<dbReference type="PROSITE" id="PS50026">
    <property type="entry name" value="EGF_3"/>
    <property type="match status" value="2"/>
</dbReference>
<dbReference type="SMART" id="SM00369">
    <property type="entry name" value="LRR_TYP"/>
    <property type="match status" value="9"/>
</dbReference>
<keyword evidence="15 23" id="KW-0472">Membrane</keyword>
<dbReference type="InterPro" id="IPR017441">
    <property type="entry name" value="Protein_kinase_ATP_BS"/>
</dbReference>
<evidence type="ECO:0000256" key="2">
    <source>
        <dbReference type="ARBA" id="ARBA00006373"/>
    </source>
</evidence>
<dbReference type="GO" id="GO:0005509">
    <property type="term" value="F:calcium ion binding"/>
    <property type="evidence" value="ECO:0007669"/>
    <property type="project" value="InterPro"/>
</dbReference>
<dbReference type="SMART" id="SM00219">
    <property type="entry name" value="TyrKc"/>
    <property type="match status" value="1"/>
</dbReference>
<evidence type="ECO:0000256" key="5">
    <source>
        <dbReference type="ARBA" id="ARBA00022614"/>
    </source>
</evidence>
<dbReference type="InterPro" id="IPR001611">
    <property type="entry name" value="Leu-rich_rpt"/>
</dbReference>
<name>A0A6P8HCS1_ACTTE</name>
<dbReference type="InterPro" id="IPR018097">
    <property type="entry name" value="EGF_Ca-bd_CS"/>
</dbReference>
<dbReference type="InterPro" id="IPR000719">
    <property type="entry name" value="Prot_kinase_dom"/>
</dbReference>
<dbReference type="RefSeq" id="XP_031550327.1">
    <property type="nucleotide sequence ID" value="XM_031694467.1"/>
</dbReference>
<evidence type="ECO:0000256" key="9">
    <source>
        <dbReference type="ARBA" id="ARBA00022737"/>
    </source>
</evidence>
<dbReference type="FunFam" id="1.10.510.10:FF:000190">
    <property type="entry name" value="Proto-oncogene tyrosine-protein kinase receptor Ret"/>
    <property type="match status" value="1"/>
</dbReference>
<dbReference type="SUPFAM" id="SSF49265">
    <property type="entry name" value="Fibronectin type III"/>
    <property type="match status" value="1"/>
</dbReference>
<dbReference type="PROSITE" id="PS01186">
    <property type="entry name" value="EGF_2"/>
    <property type="match status" value="1"/>
</dbReference>
<accession>A0A6P8HCS1</accession>
<dbReference type="InterPro" id="IPR003961">
    <property type="entry name" value="FN3_dom"/>
</dbReference>
<keyword evidence="11" id="KW-0418">Kinase</keyword>
<evidence type="ECO:0000256" key="19">
    <source>
        <dbReference type="ARBA" id="ARBA00023180"/>
    </source>
</evidence>
<dbReference type="PROSITE" id="PS00107">
    <property type="entry name" value="PROTEIN_KINASE_ATP"/>
    <property type="match status" value="1"/>
</dbReference>
<evidence type="ECO:0000256" key="1">
    <source>
        <dbReference type="ARBA" id="ARBA00004479"/>
    </source>
</evidence>
<dbReference type="PROSITE" id="PS50853">
    <property type="entry name" value="FN3"/>
    <property type="match status" value="1"/>
</dbReference>
<dbReference type="InterPro" id="IPR000742">
    <property type="entry name" value="EGF"/>
</dbReference>
<gene>
    <name evidence="28 29 30 31 32" type="primary">LOC116287775</name>
</gene>
<dbReference type="PANTHER" id="PTHR24416">
    <property type="entry name" value="TYROSINE-PROTEIN KINASE RECEPTOR"/>
    <property type="match status" value="1"/>
</dbReference>
<evidence type="ECO:0000256" key="21">
    <source>
        <dbReference type="PROSITE-ProRule" id="PRU00076"/>
    </source>
</evidence>
<dbReference type="AlphaFoldDB" id="A0A6P8HCS1"/>
<keyword evidence="16" id="KW-0829">Tyrosine-protein kinase</keyword>
<dbReference type="SUPFAM" id="SSF52058">
    <property type="entry name" value="L domain-like"/>
    <property type="match status" value="1"/>
</dbReference>
<evidence type="ECO:0000256" key="8">
    <source>
        <dbReference type="ARBA" id="ARBA00022729"/>
    </source>
</evidence>
<dbReference type="FunFam" id="3.80.10.10:FF:001164">
    <property type="entry name" value="GH01279p"/>
    <property type="match status" value="1"/>
</dbReference>
<keyword evidence="10 22" id="KW-0547">Nucleotide-binding</keyword>
<dbReference type="InterPro" id="IPR020635">
    <property type="entry name" value="Tyr_kinase_cat_dom"/>
</dbReference>
<dbReference type="Pfam" id="PF00041">
    <property type="entry name" value="fn3"/>
    <property type="match status" value="1"/>
</dbReference>
<dbReference type="Gene3D" id="3.80.10.10">
    <property type="entry name" value="Ribonuclease Inhibitor"/>
    <property type="match status" value="2"/>
</dbReference>
<dbReference type="CDD" id="cd00063">
    <property type="entry name" value="FN3"/>
    <property type="match status" value="1"/>
</dbReference>
<dbReference type="InterPro" id="IPR000152">
    <property type="entry name" value="EGF-type_Asp/Asn_hydroxyl_site"/>
</dbReference>
<dbReference type="GO" id="GO:0005886">
    <property type="term" value="C:plasma membrane"/>
    <property type="evidence" value="ECO:0007669"/>
    <property type="project" value="TreeGrafter"/>
</dbReference>
<evidence type="ECO:0000256" key="20">
    <source>
        <dbReference type="ARBA" id="ARBA00051243"/>
    </source>
</evidence>
<dbReference type="InterPro" id="IPR011009">
    <property type="entry name" value="Kinase-like_dom_sf"/>
</dbReference>
<dbReference type="Gene3D" id="2.60.40.10">
    <property type="entry name" value="Immunoglobulins"/>
    <property type="match status" value="1"/>
</dbReference>
<evidence type="ECO:0000313" key="32">
    <source>
        <dbReference type="RefSeq" id="XP_031550327.1"/>
    </source>
</evidence>
<evidence type="ECO:0000259" key="25">
    <source>
        <dbReference type="PROSITE" id="PS50026"/>
    </source>
</evidence>
<organism evidence="27 31">
    <name type="scientific">Actinia tenebrosa</name>
    <name type="common">Australian red waratah sea anemone</name>
    <dbReference type="NCBI Taxonomy" id="6105"/>
    <lineage>
        <taxon>Eukaryota</taxon>
        <taxon>Metazoa</taxon>
        <taxon>Cnidaria</taxon>
        <taxon>Anthozoa</taxon>
        <taxon>Hexacorallia</taxon>
        <taxon>Actiniaria</taxon>
        <taxon>Actiniidae</taxon>
        <taxon>Actinia</taxon>
    </lineage>
</organism>
<dbReference type="Gene3D" id="1.10.510.10">
    <property type="entry name" value="Transferase(Phosphotransferase) domain 1"/>
    <property type="match status" value="1"/>
</dbReference>
<dbReference type="InterPro" id="IPR050122">
    <property type="entry name" value="RTK"/>
</dbReference>
<dbReference type="PRINTS" id="PR00109">
    <property type="entry name" value="TYRKINASE"/>
</dbReference>
<evidence type="ECO:0000256" key="15">
    <source>
        <dbReference type="ARBA" id="ARBA00023136"/>
    </source>
</evidence>
<evidence type="ECO:0000256" key="4">
    <source>
        <dbReference type="ARBA" id="ARBA00022536"/>
    </source>
</evidence>
<keyword evidence="18" id="KW-0675">Receptor</keyword>
<dbReference type="SMART" id="SM00179">
    <property type="entry name" value="EGF_CA"/>
    <property type="match status" value="2"/>
</dbReference>
<evidence type="ECO:0000313" key="27">
    <source>
        <dbReference type="Proteomes" id="UP000515163"/>
    </source>
</evidence>
<keyword evidence="19" id="KW-0325">Glycoprotein</keyword>
<evidence type="ECO:0000256" key="16">
    <source>
        <dbReference type="ARBA" id="ARBA00023137"/>
    </source>
</evidence>
<dbReference type="SMART" id="SM00082">
    <property type="entry name" value="LRRCT"/>
    <property type="match status" value="1"/>
</dbReference>
<keyword evidence="5" id="KW-0433">Leucine-rich repeat</keyword>
<evidence type="ECO:0000313" key="28">
    <source>
        <dbReference type="RefSeq" id="XP_031550322.1"/>
    </source>
</evidence>
<dbReference type="SUPFAM" id="SSF57184">
    <property type="entry name" value="Growth factor receptor domain"/>
    <property type="match status" value="1"/>
</dbReference>
<dbReference type="FunFam" id="3.80.10.10:FF:000770">
    <property type="entry name" value="Uncharacterized protein"/>
    <property type="match status" value="1"/>
</dbReference>
<reference evidence="28 29" key="1">
    <citation type="submission" date="2025-04" db="UniProtKB">
        <authorList>
            <consortium name="RefSeq"/>
        </authorList>
    </citation>
    <scope>IDENTIFICATION</scope>
    <source>
        <tissue evidence="28 29">Tentacle</tissue>
    </source>
</reference>
<dbReference type="CDD" id="cd00192">
    <property type="entry name" value="PTKc"/>
    <property type="match status" value="1"/>
</dbReference>
<dbReference type="SMART" id="SM00060">
    <property type="entry name" value="FN3"/>
    <property type="match status" value="1"/>
</dbReference>
<feature type="domain" description="Protein kinase" evidence="24">
    <location>
        <begin position="754"/>
        <end position="1031"/>
    </location>
</feature>
<dbReference type="Pfam" id="PF07645">
    <property type="entry name" value="EGF_CA"/>
    <property type="match status" value="2"/>
</dbReference>
<dbReference type="InterPro" id="IPR000483">
    <property type="entry name" value="Cys-rich_flank_reg_C"/>
</dbReference>
<dbReference type="RefSeq" id="XP_031550322.1">
    <property type="nucleotide sequence ID" value="XM_031694462.1"/>
</dbReference>
<dbReference type="PROSITE" id="PS50011">
    <property type="entry name" value="PROTEIN_KINASE_DOM"/>
    <property type="match status" value="1"/>
</dbReference>
<dbReference type="InterPro" id="IPR001245">
    <property type="entry name" value="Ser-Thr/Tyr_kinase_cat_dom"/>
</dbReference>
<dbReference type="Pfam" id="PF07714">
    <property type="entry name" value="PK_Tyr_Ser-Thr"/>
    <property type="match status" value="1"/>
</dbReference>
<keyword evidence="27" id="KW-1185">Reference proteome</keyword>
<evidence type="ECO:0000313" key="29">
    <source>
        <dbReference type="RefSeq" id="XP_031550323.1"/>
    </source>
</evidence>
<evidence type="ECO:0000259" key="24">
    <source>
        <dbReference type="PROSITE" id="PS50011"/>
    </source>
</evidence>
<proteinExistence type="inferred from homology"/>
<keyword evidence="17" id="KW-1015">Disulfide bond</keyword>
<keyword evidence="12 22" id="KW-0067">ATP-binding</keyword>
<dbReference type="Pfam" id="PF13855">
    <property type="entry name" value="LRR_8"/>
    <property type="match status" value="3"/>
</dbReference>
<sequence>MWRLNRRKPVMHSKAFCRWAYFGTVYLVLIVYPNPVVSDNCPKGCKNCNESDGYFHTIRLVRTDCLHNSWMIDVPPGLPRTMGTLIFKSNAVKTIKTSSFQSYKYLKNLDLANNRIESIENRSFQYQEHLEKLDLMNNRLTNLTADMFVGLRSLEKLDLQNNRISSLSRGVFRSMTELKYLDLHDNQISSIEDGAFGFLDYLQDIELGGCQLKSLQAGSFRNLMSLRTIDLSFNNIESIDPDTFSCSPLLETLHLNGNGLKDVPVIVLSKLRLLKDLDLSENDLTSISSKAFFHNQDLEILNLGLCELSFLQEGAFDGLTNLRQVFLNENPLDCDCRLRWLLRFWNKSKDIFQEAELTNCTSPTHLSGKPLMDLSLAELKCDCKTCIQDAKCNGSACASCIQGGVAQSCNCSHLSLDGRSLCHSHNGSCICSHSVPKPTTRNCTFTMTNKTCDRNARLAVVGRRNISCQCNVGFQGDGVRCSDIDECAAGTNQCLERKCANTYGSYSCYCDHGYRVTKMKCEDINECDNDPCLGPSTCYNTPGSYYCECKSGHAIGDECWPVPNSIHIRVTEVQSTSVLVTWSNVTDNRDTIRSITILYRAYGTLLSEWPSAPEIYTPNTTQAVVKNLTPDTYYTIKVELKLIYNISIFSDVQTFQTKELPTKGKPSGSDGNKSVVIVTSSVVGSAVAIAIALSLIALFLRRKKPKTGDEETDANRPYLQDLMEMRMFSREANHENTQAVSNCMDAWEIPRDRLRVGEKIGEGQFGIVLKGTLTTSEGPVKVAIKTIKGVDRFEMKDFMQEMDMMKEIGHHPNVVSLLGVSSIGAPLYIITEYVDGGDLLDLLRSSRRTDERYANMTSILNSRQLLGIALGVSKGMSHIALKKLVHRDLAARNVLMTTELVAKIADFGLARDIYCEGMYVKTGGGRLPIKWMSPDAIRDQTYTIKSDVWSFGILLWEIVTLGGSPYPGIPVNILLEKLLYGYRMPKPEHCSDEVYSIMEECWALDPSMRPSFDDLCEALSLLLSEEGHTYINIKAISAELIVKNSEPKEENSASV</sequence>
<protein>
    <recommendedName>
        <fullName evidence="3">receptor protein-tyrosine kinase</fullName>
        <ecNumber evidence="3">2.7.10.1</ecNumber>
    </recommendedName>
</protein>
<evidence type="ECO:0000313" key="30">
    <source>
        <dbReference type="RefSeq" id="XP_031550324.1"/>
    </source>
</evidence>
<dbReference type="PANTHER" id="PTHR24416:SF622">
    <property type="entry name" value="PROTEIN KINASE DOMAIN-CONTAINING PROTEIN"/>
    <property type="match status" value="1"/>
</dbReference>
<comment type="caution">
    <text evidence="21">Lacks conserved residue(s) required for the propagation of feature annotation.</text>
</comment>
<dbReference type="Gene3D" id="3.30.200.20">
    <property type="entry name" value="Phosphorylase Kinase, domain 1"/>
    <property type="match status" value="1"/>
</dbReference>
<dbReference type="OrthoDB" id="5966787at2759"/>
<dbReference type="InterPro" id="IPR032675">
    <property type="entry name" value="LRR_dom_sf"/>
</dbReference>
<dbReference type="Proteomes" id="UP000515163">
    <property type="component" value="Unplaced"/>
</dbReference>
<evidence type="ECO:0000256" key="13">
    <source>
        <dbReference type="ARBA" id="ARBA00022902"/>
    </source>
</evidence>
<evidence type="ECO:0000256" key="6">
    <source>
        <dbReference type="ARBA" id="ARBA00022679"/>
    </source>
</evidence>
<dbReference type="InterPro" id="IPR013783">
    <property type="entry name" value="Ig-like_fold"/>
</dbReference>
<feature type="domain" description="EGF-like" evidence="25">
    <location>
        <begin position="523"/>
        <end position="560"/>
    </location>
</feature>
<feature type="domain" description="EGF-like" evidence="25">
    <location>
        <begin position="483"/>
        <end position="522"/>
    </location>
</feature>
<dbReference type="SUPFAM" id="SSF56112">
    <property type="entry name" value="Protein kinase-like (PK-like)"/>
    <property type="match status" value="1"/>
</dbReference>
<dbReference type="SMART" id="SM00181">
    <property type="entry name" value="EGF"/>
    <property type="match status" value="3"/>
</dbReference>
<keyword evidence="14 23" id="KW-1133">Transmembrane helix</keyword>
<evidence type="ECO:0000256" key="7">
    <source>
        <dbReference type="ARBA" id="ARBA00022692"/>
    </source>
</evidence>
<dbReference type="InterPro" id="IPR001881">
    <property type="entry name" value="EGF-like_Ca-bd_dom"/>
</dbReference>
<dbReference type="GO" id="GO:0005524">
    <property type="term" value="F:ATP binding"/>
    <property type="evidence" value="ECO:0007669"/>
    <property type="project" value="UniProtKB-UniRule"/>
</dbReference>
<keyword evidence="8" id="KW-0732">Signal</keyword>
<comment type="subcellular location">
    <subcellularLocation>
        <location evidence="1">Membrane</location>
        <topology evidence="1">Single-pass type I membrane protein</topology>
    </subcellularLocation>
</comment>
<dbReference type="PROSITE" id="PS51450">
    <property type="entry name" value="LRR"/>
    <property type="match status" value="6"/>
</dbReference>
<dbReference type="PROSITE" id="PS00010">
    <property type="entry name" value="ASX_HYDROXYL"/>
    <property type="match status" value="2"/>
</dbReference>
<feature type="binding site" evidence="22">
    <location>
        <position position="785"/>
    </location>
    <ligand>
        <name>ATP</name>
        <dbReference type="ChEBI" id="CHEBI:30616"/>
    </ligand>
</feature>
<dbReference type="FunFam" id="2.10.25.10:FF:000005">
    <property type="entry name" value="Fibrillin 2"/>
    <property type="match status" value="1"/>
</dbReference>
<evidence type="ECO:0000256" key="17">
    <source>
        <dbReference type="ARBA" id="ARBA00023157"/>
    </source>
</evidence>
<dbReference type="PROSITE" id="PS01187">
    <property type="entry name" value="EGF_CA"/>
    <property type="match status" value="1"/>
</dbReference>
<dbReference type="Gene3D" id="2.10.25.10">
    <property type="entry name" value="Laminin"/>
    <property type="match status" value="2"/>
</dbReference>
<dbReference type="PROSITE" id="PS00109">
    <property type="entry name" value="PROTEIN_KINASE_TYR"/>
    <property type="match status" value="1"/>
</dbReference>
<keyword evidence="4 21" id="KW-0245">EGF-like domain</keyword>
<dbReference type="InterPro" id="IPR003591">
    <property type="entry name" value="Leu-rich_rpt_typical-subtyp"/>
</dbReference>
<evidence type="ECO:0000256" key="23">
    <source>
        <dbReference type="SAM" id="Phobius"/>
    </source>
</evidence>
<dbReference type="InterPro" id="IPR008266">
    <property type="entry name" value="Tyr_kinase_AS"/>
</dbReference>
<dbReference type="GeneID" id="116287775"/>
<dbReference type="SMART" id="SM00365">
    <property type="entry name" value="LRR_SD22"/>
    <property type="match status" value="5"/>
</dbReference>
<dbReference type="GO" id="GO:0007169">
    <property type="term" value="P:cell surface receptor protein tyrosine kinase signaling pathway"/>
    <property type="evidence" value="ECO:0007669"/>
    <property type="project" value="TreeGrafter"/>
</dbReference>
<evidence type="ECO:0000256" key="11">
    <source>
        <dbReference type="ARBA" id="ARBA00022777"/>
    </source>
</evidence>
<dbReference type="EC" id="2.7.10.1" evidence="3"/>
<evidence type="ECO:0000259" key="26">
    <source>
        <dbReference type="PROSITE" id="PS50853"/>
    </source>
</evidence>
<evidence type="ECO:0000256" key="3">
    <source>
        <dbReference type="ARBA" id="ARBA00011902"/>
    </source>
</evidence>
<evidence type="ECO:0000256" key="12">
    <source>
        <dbReference type="ARBA" id="ARBA00022840"/>
    </source>
</evidence>
<dbReference type="GO" id="GO:0043235">
    <property type="term" value="C:receptor complex"/>
    <property type="evidence" value="ECO:0007669"/>
    <property type="project" value="TreeGrafter"/>
</dbReference>
<dbReference type="CDD" id="cd00054">
    <property type="entry name" value="EGF_CA"/>
    <property type="match status" value="2"/>
</dbReference>
<dbReference type="RefSeq" id="XP_031550325.1">
    <property type="nucleotide sequence ID" value="XM_031694465.1"/>
</dbReference>
<dbReference type="InterPro" id="IPR036116">
    <property type="entry name" value="FN3_sf"/>
</dbReference>
<dbReference type="KEGG" id="aten:116287775"/>
<comment type="similarity">
    <text evidence="2">Belongs to the EGF domain peptide family.</text>
</comment>
<evidence type="ECO:0000256" key="14">
    <source>
        <dbReference type="ARBA" id="ARBA00022989"/>
    </source>
</evidence>
<keyword evidence="6" id="KW-0808">Transferase</keyword>
<dbReference type="InterPro" id="IPR049883">
    <property type="entry name" value="NOTCH1_EGF-like"/>
</dbReference>
<dbReference type="RefSeq" id="XP_031550324.1">
    <property type="nucleotide sequence ID" value="XM_031694464.1"/>
</dbReference>
<dbReference type="RefSeq" id="XP_031550323.1">
    <property type="nucleotide sequence ID" value="XM_031694463.1"/>
</dbReference>
<keyword evidence="7 23" id="KW-0812">Transmembrane</keyword>
<dbReference type="GO" id="GO:0007399">
    <property type="term" value="P:nervous system development"/>
    <property type="evidence" value="ECO:0007669"/>
    <property type="project" value="UniProtKB-KW"/>
</dbReference>
<evidence type="ECO:0000256" key="10">
    <source>
        <dbReference type="ARBA" id="ARBA00022741"/>
    </source>
</evidence>
<comment type="catalytic activity">
    <reaction evidence="20">
        <text>L-tyrosyl-[protein] + ATP = O-phospho-L-tyrosyl-[protein] + ADP + H(+)</text>
        <dbReference type="Rhea" id="RHEA:10596"/>
        <dbReference type="Rhea" id="RHEA-COMP:10136"/>
        <dbReference type="Rhea" id="RHEA-COMP:20101"/>
        <dbReference type="ChEBI" id="CHEBI:15378"/>
        <dbReference type="ChEBI" id="CHEBI:30616"/>
        <dbReference type="ChEBI" id="CHEBI:46858"/>
        <dbReference type="ChEBI" id="CHEBI:61978"/>
        <dbReference type="ChEBI" id="CHEBI:456216"/>
        <dbReference type="EC" id="2.7.10.1"/>
    </reaction>
</comment>
<keyword evidence="9" id="KW-0677">Repeat</keyword>
<keyword evidence="13" id="KW-0524">Neurogenesis</keyword>
<dbReference type="GO" id="GO:0004714">
    <property type="term" value="F:transmembrane receptor protein tyrosine kinase activity"/>
    <property type="evidence" value="ECO:0007669"/>
    <property type="project" value="UniProtKB-EC"/>
</dbReference>
<feature type="domain" description="Fibronectin type-III" evidence="26">
    <location>
        <begin position="562"/>
        <end position="660"/>
    </location>
</feature>
<evidence type="ECO:0000256" key="18">
    <source>
        <dbReference type="ARBA" id="ARBA00023170"/>
    </source>
</evidence>
<evidence type="ECO:0000313" key="31">
    <source>
        <dbReference type="RefSeq" id="XP_031550325.1"/>
    </source>
</evidence>
<evidence type="ECO:0000256" key="22">
    <source>
        <dbReference type="PROSITE-ProRule" id="PRU10141"/>
    </source>
</evidence>
<dbReference type="InterPro" id="IPR009030">
    <property type="entry name" value="Growth_fac_rcpt_cys_sf"/>
</dbReference>